<dbReference type="Proteomes" id="UP000244874">
    <property type="component" value="Unassembled WGS sequence"/>
</dbReference>
<sequence>MLTWSSWLQMMRALDPAQRVTSLLFVGTFFACLALAHLTVWKEAPEPVTAPWVSVRAALASAPETWDYDKSLYTFRIAYKEPSGQVTRRRIYAQKTRYDAANINKKTPLFVEIEDALSGPIVRRLSTDNEVLYEPSLKEYVIEIYNRALLEGTVFFSLLSLASFGAAGVMHWQNRQRKKLSELS</sequence>
<keyword evidence="1" id="KW-0472">Membrane</keyword>
<evidence type="ECO:0000256" key="1">
    <source>
        <dbReference type="SAM" id="Phobius"/>
    </source>
</evidence>
<dbReference type="EMBL" id="QANO01000092">
    <property type="protein sequence ID" value="PTU52810.1"/>
    <property type="molecule type" value="Genomic_DNA"/>
</dbReference>
<organism evidence="2 3">
    <name type="scientific">Pseudomonas plecoglossicida</name>
    <dbReference type="NCBI Taxonomy" id="70775"/>
    <lineage>
        <taxon>Bacteria</taxon>
        <taxon>Pseudomonadati</taxon>
        <taxon>Pseudomonadota</taxon>
        <taxon>Gammaproteobacteria</taxon>
        <taxon>Pseudomonadales</taxon>
        <taxon>Pseudomonadaceae</taxon>
        <taxon>Pseudomonas</taxon>
    </lineage>
</organism>
<proteinExistence type="predicted"/>
<keyword evidence="1" id="KW-1133">Transmembrane helix</keyword>
<evidence type="ECO:0000313" key="3">
    <source>
        <dbReference type="Proteomes" id="UP000244874"/>
    </source>
</evidence>
<reference evidence="2 3" key="1">
    <citation type="submission" date="2018-04" db="EMBL/GenBank/DDBJ databases">
        <authorList>
            <person name="Go L.Y."/>
            <person name="Mitchell J.A."/>
        </authorList>
    </citation>
    <scope>NUCLEOTIDE SEQUENCE [LARGE SCALE GENOMIC DNA]</scope>
    <source>
        <strain evidence="2 3">KCJK7865</strain>
    </source>
</reference>
<keyword evidence="1" id="KW-0812">Transmembrane</keyword>
<protein>
    <submittedName>
        <fullName evidence="2">Uncharacterized protein</fullName>
    </submittedName>
</protein>
<name>A0A2R7UM73_PSEDL</name>
<feature type="transmembrane region" description="Helical" evidence="1">
    <location>
        <begin position="154"/>
        <end position="172"/>
    </location>
</feature>
<evidence type="ECO:0000313" key="2">
    <source>
        <dbReference type="EMBL" id="PTU52810.1"/>
    </source>
</evidence>
<gene>
    <name evidence="2" type="ORF">DBB42_07755</name>
</gene>
<accession>A0A2R7UM73</accession>
<dbReference type="AlphaFoldDB" id="A0A2R7UM73"/>
<comment type="caution">
    <text evidence="2">The sequence shown here is derived from an EMBL/GenBank/DDBJ whole genome shotgun (WGS) entry which is preliminary data.</text>
</comment>